<reference evidence="3" key="1">
    <citation type="journal article" date="2019" name="Int. J. Syst. Evol. Microbiol.">
        <title>The Global Catalogue of Microorganisms (GCM) 10K type strain sequencing project: providing services to taxonomists for standard genome sequencing and annotation.</title>
        <authorList>
            <consortium name="The Broad Institute Genomics Platform"/>
            <consortium name="The Broad Institute Genome Sequencing Center for Infectious Disease"/>
            <person name="Wu L."/>
            <person name="Ma J."/>
        </authorList>
    </citation>
    <scope>NUCLEOTIDE SEQUENCE [LARGE SCALE GENOMIC DNA]</scope>
    <source>
        <strain evidence="3">CGMCC 1.13574</strain>
    </source>
</reference>
<evidence type="ECO:0000313" key="2">
    <source>
        <dbReference type="EMBL" id="MFD2171683.1"/>
    </source>
</evidence>
<sequence length="97" mass="11553">MSLEVFRWVMYCAYIFFAIMVLVKFMFYKRKDDARVAVYFWGGLLFLSFAIADCTSYLFYKTDLHFWQDVIFFALAAWTMYTSVKNRRAVGELAVES</sequence>
<feature type="transmembrane region" description="Helical" evidence="1">
    <location>
        <begin position="66"/>
        <end position="84"/>
    </location>
</feature>
<proteinExistence type="predicted"/>
<evidence type="ECO:0000256" key="1">
    <source>
        <dbReference type="SAM" id="Phobius"/>
    </source>
</evidence>
<dbReference type="Proteomes" id="UP001597343">
    <property type="component" value="Unassembled WGS sequence"/>
</dbReference>
<keyword evidence="1" id="KW-0472">Membrane</keyword>
<accession>A0ABW5A0A4</accession>
<protein>
    <submittedName>
        <fullName evidence="2">Uncharacterized protein</fullName>
    </submittedName>
</protein>
<dbReference type="EMBL" id="JBHUIO010000011">
    <property type="protein sequence ID" value="MFD2171683.1"/>
    <property type="molecule type" value="Genomic_DNA"/>
</dbReference>
<gene>
    <name evidence="2" type="ORF">ACFSOY_17110</name>
</gene>
<name>A0ABW5A0A4_9BACL</name>
<keyword evidence="1" id="KW-1133">Transmembrane helix</keyword>
<evidence type="ECO:0000313" key="3">
    <source>
        <dbReference type="Proteomes" id="UP001597343"/>
    </source>
</evidence>
<dbReference type="RefSeq" id="WP_386048695.1">
    <property type="nucleotide sequence ID" value="NZ_JBHUIO010000011.1"/>
</dbReference>
<feature type="transmembrane region" description="Helical" evidence="1">
    <location>
        <begin position="6"/>
        <end position="27"/>
    </location>
</feature>
<organism evidence="2 3">
    <name type="scientific">Tumebacillus lipolyticus</name>
    <dbReference type="NCBI Taxonomy" id="1280370"/>
    <lineage>
        <taxon>Bacteria</taxon>
        <taxon>Bacillati</taxon>
        <taxon>Bacillota</taxon>
        <taxon>Bacilli</taxon>
        <taxon>Bacillales</taxon>
        <taxon>Alicyclobacillaceae</taxon>
        <taxon>Tumebacillus</taxon>
    </lineage>
</organism>
<keyword evidence="3" id="KW-1185">Reference proteome</keyword>
<comment type="caution">
    <text evidence="2">The sequence shown here is derived from an EMBL/GenBank/DDBJ whole genome shotgun (WGS) entry which is preliminary data.</text>
</comment>
<feature type="transmembrane region" description="Helical" evidence="1">
    <location>
        <begin position="39"/>
        <end position="60"/>
    </location>
</feature>
<keyword evidence="1" id="KW-0812">Transmembrane</keyword>